<dbReference type="PANTHER" id="PTHR25466:SF14">
    <property type="entry name" value="BUTYROPHILIN SUBFAMILY 2 MEMBER A2-LIKE-RELATED"/>
    <property type="match status" value="1"/>
</dbReference>
<dbReference type="GO" id="GO:0071222">
    <property type="term" value="P:cellular response to lipopolysaccharide"/>
    <property type="evidence" value="ECO:0007669"/>
    <property type="project" value="TreeGrafter"/>
</dbReference>
<dbReference type="Pfam" id="PF07686">
    <property type="entry name" value="V-set"/>
    <property type="match status" value="1"/>
</dbReference>
<dbReference type="InterPro" id="IPR013106">
    <property type="entry name" value="Ig_V-set"/>
</dbReference>
<sequence>MLFNMLVQAHKADLWIVLVVSVVATGIHASKNEDGAIFLDRGNPGILSCPLVASGQIPLDQIEVMYWFFPLVRDENILISYFLGNIAPQNGIPEGVYDINDNFSLVIENVTDSDEGTYYCRIKPKLRPLFDGQVTKRVKVSPNDPFPDVTQCTERIYETMCEAELPNDIKKPRLACIVRDAKPAVALRWLLEYSDGDTQLISDRFTVHPSEYSVNTFTTLASIPVTSDVDMKYRCLAYGEGLGARNGSHVTVTVTTAHRTSHKPHVTSVQPPTAATLIPKLGIKSDVKDAPDSFQNAAIGLAVAFCLSLAVIVGLVIAVCKRMPEQKNDIEENNNQKSYRENKGSQGKTQETYLDCEVVIPLNGVNGQCVA</sequence>
<evidence type="ECO:0000256" key="11">
    <source>
        <dbReference type="SAM" id="Phobius"/>
    </source>
</evidence>
<feature type="signal peptide" evidence="12">
    <location>
        <begin position="1"/>
        <end position="29"/>
    </location>
</feature>
<evidence type="ECO:0000256" key="8">
    <source>
        <dbReference type="ARBA" id="ARBA00023170"/>
    </source>
</evidence>
<feature type="chain" id="PRO_5036812093" description="Ig-like domain-containing protein" evidence="12">
    <location>
        <begin position="30"/>
        <end position="371"/>
    </location>
</feature>
<dbReference type="InterPro" id="IPR003599">
    <property type="entry name" value="Ig_sub"/>
</dbReference>
<keyword evidence="5 11" id="KW-1133">Transmembrane helix</keyword>
<reference evidence="14" key="1">
    <citation type="submission" date="2022-11" db="UniProtKB">
        <authorList>
            <consortium name="EnsemblMetazoa"/>
        </authorList>
    </citation>
    <scope>IDENTIFICATION</scope>
</reference>
<evidence type="ECO:0000256" key="2">
    <source>
        <dbReference type="ARBA" id="ARBA00022475"/>
    </source>
</evidence>
<evidence type="ECO:0000256" key="6">
    <source>
        <dbReference type="ARBA" id="ARBA00023136"/>
    </source>
</evidence>
<evidence type="ECO:0000256" key="3">
    <source>
        <dbReference type="ARBA" id="ARBA00022692"/>
    </source>
</evidence>
<dbReference type="GO" id="GO:0009897">
    <property type="term" value="C:external side of plasma membrane"/>
    <property type="evidence" value="ECO:0007669"/>
    <property type="project" value="TreeGrafter"/>
</dbReference>
<feature type="domain" description="Ig-like" evidence="13">
    <location>
        <begin position="147"/>
        <end position="255"/>
    </location>
</feature>
<dbReference type="SUPFAM" id="SSF48726">
    <property type="entry name" value="Immunoglobulin"/>
    <property type="match status" value="2"/>
</dbReference>
<evidence type="ECO:0000256" key="10">
    <source>
        <dbReference type="ARBA" id="ARBA00023319"/>
    </source>
</evidence>
<dbReference type="Gene3D" id="2.60.40.10">
    <property type="entry name" value="Immunoglobulins"/>
    <property type="match status" value="2"/>
</dbReference>
<dbReference type="InterPro" id="IPR013783">
    <property type="entry name" value="Ig-like_fold"/>
</dbReference>
<dbReference type="InterPro" id="IPR036179">
    <property type="entry name" value="Ig-like_dom_sf"/>
</dbReference>
<dbReference type="Proteomes" id="UP000887568">
    <property type="component" value="Unplaced"/>
</dbReference>
<dbReference type="EnsemblMetazoa" id="XM_038210929.1">
    <property type="protein sequence ID" value="XP_038066857.1"/>
    <property type="gene ID" value="LOC119736905"/>
</dbReference>
<organism evidence="14 15">
    <name type="scientific">Patiria miniata</name>
    <name type="common">Bat star</name>
    <name type="synonym">Asterina miniata</name>
    <dbReference type="NCBI Taxonomy" id="46514"/>
    <lineage>
        <taxon>Eukaryota</taxon>
        <taxon>Metazoa</taxon>
        <taxon>Echinodermata</taxon>
        <taxon>Eleutherozoa</taxon>
        <taxon>Asterozoa</taxon>
        <taxon>Asteroidea</taxon>
        <taxon>Valvatacea</taxon>
        <taxon>Valvatida</taxon>
        <taxon>Asterinidae</taxon>
        <taxon>Patiria</taxon>
    </lineage>
</organism>
<keyword evidence="4 12" id="KW-0732">Signal</keyword>
<evidence type="ECO:0000256" key="4">
    <source>
        <dbReference type="ARBA" id="ARBA00022729"/>
    </source>
</evidence>
<dbReference type="InterPro" id="IPR051713">
    <property type="entry name" value="T-cell_Activation_Regulation"/>
</dbReference>
<evidence type="ECO:0000256" key="9">
    <source>
        <dbReference type="ARBA" id="ARBA00023180"/>
    </source>
</evidence>
<evidence type="ECO:0000313" key="14">
    <source>
        <dbReference type="EnsemblMetazoa" id="XP_038066857.1"/>
    </source>
</evidence>
<dbReference type="PANTHER" id="PTHR25466">
    <property type="entry name" value="T-LYMPHOCYTE ACTIVATION ANTIGEN"/>
    <property type="match status" value="1"/>
</dbReference>
<keyword evidence="7" id="KW-1015">Disulfide bond</keyword>
<feature type="transmembrane region" description="Helical" evidence="11">
    <location>
        <begin position="297"/>
        <end position="320"/>
    </location>
</feature>
<keyword evidence="2" id="KW-1003">Cell membrane</keyword>
<evidence type="ECO:0000256" key="7">
    <source>
        <dbReference type="ARBA" id="ARBA00023157"/>
    </source>
</evidence>
<dbReference type="GeneID" id="119736905"/>
<dbReference type="OrthoDB" id="10685640at2759"/>
<dbReference type="PROSITE" id="PS50835">
    <property type="entry name" value="IG_LIKE"/>
    <property type="match status" value="2"/>
</dbReference>
<proteinExistence type="predicted"/>
<keyword evidence="8" id="KW-0675">Receptor</keyword>
<dbReference type="RefSeq" id="XP_038066857.1">
    <property type="nucleotide sequence ID" value="XM_038210929.1"/>
</dbReference>
<evidence type="ECO:0000256" key="1">
    <source>
        <dbReference type="ARBA" id="ARBA00004251"/>
    </source>
</evidence>
<dbReference type="SMART" id="SM00409">
    <property type="entry name" value="IG"/>
    <property type="match status" value="1"/>
</dbReference>
<feature type="domain" description="Ig-like" evidence="13">
    <location>
        <begin position="42"/>
        <end position="141"/>
    </location>
</feature>
<comment type="subcellular location">
    <subcellularLocation>
        <location evidence="1">Cell membrane</location>
        <topology evidence="1">Single-pass type I membrane protein</topology>
    </subcellularLocation>
</comment>
<evidence type="ECO:0000256" key="5">
    <source>
        <dbReference type="ARBA" id="ARBA00022989"/>
    </source>
</evidence>
<dbReference type="GO" id="GO:0007166">
    <property type="term" value="P:cell surface receptor signaling pathway"/>
    <property type="evidence" value="ECO:0007669"/>
    <property type="project" value="TreeGrafter"/>
</dbReference>
<keyword evidence="9" id="KW-0325">Glycoprotein</keyword>
<evidence type="ECO:0000313" key="15">
    <source>
        <dbReference type="Proteomes" id="UP000887568"/>
    </source>
</evidence>
<keyword evidence="6 11" id="KW-0472">Membrane</keyword>
<dbReference type="GO" id="GO:0006955">
    <property type="term" value="P:immune response"/>
    <property type="evidence" value="ECO:0007669"/>
    <property type="project" value="TreeGrafter"/>
</dbReference>
<keyword evidence="10" id="KW-0393">Immunoglobulin domain</keyword>
<dbReference type="InterPro" id="IPR007110">
    <property type="entry name" value="Ig-like_dom"/>
</dbReference>
<evidence type="ECO:0000259" key="13">
    <source>
        <dbReference type="PROSITE" id="PS50835"/>
    </source>
</evidence>
<evidence type="ECO:0000256" key="12">
    <source>
        <dbReference type="SAM" id="SignalP"/>
    </source>
</evidence>
<keyword evidence="3 11" id="KW-0812">Transmembrane</keyword>
<keyword evidence="15" id="KW-1185">Reference proteome</keyword>
<name>A0A914ASW3_PATMI</name>
<dbReference type="AlphaFoldDB" id="A0A914ASW3"/>
<accession>A0A914ASW3</accession>
<protein>
    <recommendedName>
        <fullName evidence="13">Ig-like domain-containing protein</fullName>
    </recommendedName>
</protein>